<dbReference type="AlphaFoldDB" id="A0A2S1LEA2"/>
<evidence type="ECO:0008006" key="4">
    <source>
        <dbReference type="Google" id="ProtNLM"/>
    </source>
</evidence>
<organism evidence="2 3">
    <name type="scientific">Flavobacterium faecale</name>
    <dbReference type="NCBI Taxonomy" id="1355330"/>
    <lineage>
        <taxon>Bacteria</taxon>
        <taxon>Pseudomonadati</taxon>
        <taxon>Bacteroidota</taxon>
        <taxon>Flavobacteriia</taxon>
        <taxon>Flavobacteriales</taxon>
        <taxon>Flavobacteriaceae</taxon>
        <taxon>Flavobacterium</taxon>
    </lineage>
</organism>
<evidence type="ECO:0000313" key="2">
    <source>
        <dbReference type="EMBL" id="AWG22100.1"/>
    </source>
</evidence>
<sequence length="194" mass="22322">MKLFYILVLFLFVRANAQTQEQVYDISVNGITVGELSVSKVIEGSKTVYKLNSKSVISLFTKTTITTSLICEFKDNVLEWSTYVSKKNGKPYDNSTITKSDGLYTVTRKEKTTTISKPIKYLTCMLYFEKPITNESYFDVLEGVFSPVKIVDQNNYLYVDSSNNEKTTYNYLNRTLQQGSTKHALYDFTFTLRR</sequence>
<keyword evidence="3" id="KW-1185">Reference proteome</keyword>
<dbReference type="Pfam" id="PF19630">
    <property type="entry name" value="DUF6134"/>
    <property type="match status" value="1"/>
</dbReference>
<name>A0A2S1LEA2_9FLAO</name>
<dbReference type="KEGG" id="ffa:FFWV33_11555"/>
<reference evidence="2 3" key="1">
    <citation type="submission" date="2017-04" db="EMBL/GenBank/DDBJ databases">
        <title>Compelte genome sequence of WV33.</title>
        <authorList>
            <person name="Lee P.C."/>
        </authorList>
    </citation>
    <scope>NUCLEOTIDE SEQUENCE [LARGE SCALE GENOMIC DNA]</scope>
    <source>
        <strain evidence="2 3">WV33</strain>
    </source>
</reference>
<dbReference type="Proteomes" id="UP000244527">
    <property type="component" value="Chromosome"/>
</dbReference>
<feature type="chain" id="PRO_5015496865" description="Gliding motility-associated protein GldM C-terminal domain-containing protein" evidence="1">
    <location>
        <begin position="18"/>
        <end position="194"/>
    </location>
</feature>
<dbReference type="EMBL" id="CP020918">
    <property type="protein sequence ID" value="AWG22100.1"/>
    <property type="molecule type" value="Genomic_DNA"/>
</dbReference>
<dbReference type="InterPro" id="IPR045767">
    <property type="entry name" value="DUF6134"/>
</dbReference>
<dbReference type="OrthoDB" id="1352321at2"/>
<accession>A0A2S1LEA2</accession>
<evidence type="ECO:0000313" key="3">
    <source>
        <dbReference type="Proteomes" id="UP000244527"/>
    </source>
</evidence>
<keyword evidence="1" id="KW-0732">Signal</keyword>
<protein>
    <recommendedName>
        <fullName evidence="4">Gliding motility-associated protein GldM C-terminal domain-containing protein</fullName>
    </recommendedName>
</protein>
<proteinExistence type="predicted"/>
<evidence type="ECO:0000256" key="1">
    <source>
        <dbReference type="SAM" id="SignalP"/>
    </source>
</evidence>
<feature type="signal peptide" evidence="1">
    <location>
        <begin position="1"/>
        <end position="17"/>
    </location>
</feature>
<gene>
    <name evidence="2" type="ORF">FFWV33_11555</name>
</gene>